<evidence type="ECO:0000313" key="2">
    <source>
        <dbReference type="EMBL" id="GID55125.1"/>
    </source>
</evidence>
<dbReference type="Proteomes" id="UP000612282">
    <property type="component" value="Unassembled WGS sequence"/>
</dbReference>
<organism evidence="2 3">
    <name type="scientific">Actinoplanes couchii</name>
    <dbReference type="NCBI Taxonomy" id="403638"/>
    <lineage>
        <taxon>Bacteria</taxon>
        <taxon>Bacillati</taxon>
        <taxon>Actinomycetota</taxon>
        <taxon>Actinomycetes</taxon>
        <taxon>Micromonosporales</taxon>
        <taxon>Micromonosporaceae</taxon>
        <taxon>Actinoplanes</taxon>
    </lineage>
</organism>
<keyword evidence="3" id="KW-1185">Reference proteome</keyword>
<comment type="caution">
    <text evidence="2">The sequence shown here is derived from an EMBL/GenBank/DDBJ whole genome shotgun (WGS) entry which is preliminary data.</text>
</comment>
<name>A0ABQ3X9M2_9ACTN</name>
<protein>
    <recommendedName>
        <fullName evidence="1">Shedu protein SduA C-terminal domain-containing protein</fullName>
    </recommendedName>
</protein>
<gene>
    <name evidence="2" type="ORF">Aco03nite_035290</name>
</gene>
<dbReference type="InterPro" id="IPR025359">
    <property type="entry name" value="SduA_C"/>
</dbReference>
<reference evidence="2 3" key="1">
    <citation type="submission" date="2021-01" db="EMBL/GenBank/DDBJ databases">
        <title>Whole genome shotgun sequence of Actinoplanes couchii NBRC 106145.</title>
        <authorList>
            <person name="Komaki H."/>
            <person name="Tamura T."/>
        </authorList>
    </citation>
    <scope>NUCLEOTIDE SEQUENCE [LARGE SCALE GENOMIC DNA]</scope>
    <source>
        <strain evidence="2 3">NBRC 106145</strain>
    </source>
</reference>
<accession>A0ABQ3X9M2</accession>
<evidence type="ECO:0000313" key="3">
    <source>
        <dbReference type="Proteomes" id="UP000612282"/>
    </source>
</evidence>
<dbReference type="Pfam" id="PF14082">
    <property type="entry name" value="SduA_C"/>
    <property type="match status" value="1"/>
</dbReference>
<dbReference type="EMBL" id="BOMG01000044">
    <property type="protein sequence ID" value="GID55125.1"/>
    <property type="molecule type" value="Genomic_DNA"/>
</dbReference>
<evidence type="ECO:0000259" key="1">
    <source>
        <dbReference type="Pfam" id="PF14082"/>
    </source>
</evidence>
<sequence length="387" mass="43783">MRIRSDSTLNRLLRKILELGPTENVRPSVEDVLRHVGDRSPYRGGKELTELLRAAFSRARSEHDDATAERIEDALGYAMNTLLRPDLEAKYQLLDGSRRRGIQLIEQVTVTAARFVTDQADRYHEENPGTNAEQLLAFLRDLPHFEISEALDDPGTYRMARGMDEGAVWAERTIRHCLRFEDEAPILDADDLASAPLSMLIEVAQLRLRQRSLAEFESTVLSPHSTEHDLQKVLERNLWIFGGTYLPKTATRRLVPGAEFDLPLLRPDGSMHVVELKRANVPLLTHQRGWLVPNDHVHRAVAQVTNYLVALDESAPRLLTDSGLDTRRVTATVVIGHPEFGSEEKNEQAVNRALRIFNGNHARIEVITYKQLLDGAKRSLTYKKVAD</sequence>
<feature type="domain" description="Shedu protein SduA C-terminal" evidence="1">
    <location>
        <begin position="225"/>
        <end position="373"/>
    </location>
</feature>
<proteinExistence type="predicted"/>
<dbReference type="RefSeq" id="WP_203796425.1">
    <property type="nucleotide sequence ID" value="NZ_BAAAQE010000029.1"/>
</dbReference>